<organism evidence="2 3">
    <name type="scientific">Rahnella variigena</name>
    <dbReference type="NCBI Taxonomy" id="574964"/>
    <lineage>
        <taxon>Bacteria</taxon>
        <taxon>Pseudomonadati</taxon>
        <taxon>Pseudomonadota</taxon>
        <taxon>Gammaproteobacteria</taxon>
        <taxon>Enterobacterales</taxon>
        <taxon>Yersiniaceae</taxon>
        <taxon>Rahnella</taxon>
    </lineage>
</organism>
<dbReference type="RefSeq" id="WP_120163603.1">
    <property type="nucleotide sequence ID" value="NZ_NSDJ01000002.1"/>
</dbReference>
<dbReference type="EMBL" id="NSDJ01000002">
    <property type="protein sequence ID" value="RKF66387.1"/>
    <property type="molecule type" value="Genomic_DNA"/>
</dbReference>
<evidence type="ECO:0000313" key="3">
    <source>
        <dbReference type="Proteomes" id="UP000284853"/>
    </source>
</evidence>
<dbReference type="Proteomes" id="UP000284853">
    <property type="component" value="Unassembled WGS sequence"/>
</dbReference>
<comment type="caution">
    <text evidence="2">The sequence shown here is derived from an EMBL/GenBank/DDBJ whole genome shotgun (WGS) entry which is preliminary data.</text>
</comment>
<protein>
    <recommendedName>
        <fullName evidence="1">DUF8093 domain-containing protein</fullName>
    </recommendedName>
</protein>
<evidence type="ECO:0000259" key="1">
    <source>
        <dbReference type="Pfam" id="PF26362"/>
    </source>
</evidence>
<proteinExistence type="predicted"/>
<accession>A0ABX9PNF0</accession>
<sequence>MFRLIRAWDAKRELSPEDFQYILTPHEAFRQARIYYELSSDNYPHSHRFNAHDVPWRKERSSAQDERRYAHYVDDAYDFTKSNIDSGWIIGIDTSEQWDYYHNPFFFDAVSNLVYDCFMSHHHEWFEMHVRDAYEKCLDNHNGRKPAPTVKQAQHGEAINSKAAGRLLAAGGIYNGNIEGYRQTAEQLGGEAP</sequence>
<dbReference type="Pfam" id="PF26362">
    <property type="entry name" value="DUF8093"/>
    <property type="match status" value="1"/>
</dbReference>
<evidence type="ECO:0000313" key="2">
    <source>
        <dbReference type="EMBL" id="RKF66387.1"/>
    </source>
</evidence>
<feature type="domain" description="DUF8093" evidence="1">
    <location>
        <begin position="11"/>
        <end position="150"/>
    </location>
</feature>
<keyword evidence="3" id="KW-1185">Reference proteome</keyword>
<reference evidence="2 3" key="1">
    <citation type="submission" date="2017-08" db="EMBL/GenBank/DDBJ databases">
        <title>Comparative genomics of bacteria isolated from necrotic lesions of AOD affected trees.</title>
        <authorList>
            <person name="Doonan J."/>
            <person name="Denman S."/>
            <person name="Mcdonald J.E."/>
        </authorList>
    </citation>
    <scope>NUCLEOTIDE SEQUENCE [LARGE SCALE GENOMIC DNA]</scope>
    <source>
        <strain evidence="2 3">CIP 105588</strain>
    </source>
</reference>
<name>A0ABX9PNF0_9GAMM</name>
<dbReference type="GeneID" id="302711801"/>
<gene>
    <name evidence="2" type="ORF">CKQ54_23655</name>
</gene>
<dbReference type="InterPro" id="IPR058406">
    <property type="entry name" value="DUF8093"/>
</dbReference>